<sequence length="112" mass="12073">MQTSLRHVTPVDRVIKSTRSTRRARSVVMPDCDGAEAAGSLLVSLFAELSVALMQRCAQPVSGHAVESWNGANSQSGSRGVARRQSTPESDTEQTTKPPYGPRVPQRAARIL</sequence>
<dbReference type="Proteomes" id="UP000244571">
    <property type="component" value="Chromosome"/>
</dbReference>
<dbReference type="EMBL" id="CP028901">
    <property type="protein sequence ID" value="AWB33129.1"/>
    <property type="molecule type" value="Genomic_DNA"/>
</dbReference>
<protein>
    <submittedName>
        <fullName evidence="2">Uncharacterized protein</fullName>
    </submittedName>
</protein>
<dbReference type="KEGG" id="boz:DBV39_04710"/>
<evidence type="ECO:0000256" key="1">
    <source>
        <dbReference type="SAM" id="MobiDB-lite"/>
    </source>
</evidence>
<organism evidence="2 3">
    <name type="scientific">Orrella marina</name>
    <dbReference type="NCBI Taxonomy" id="2163011"/>
    <lineage>
        <taxon>Bacteria</taxon>
        <taxon>Pseudomonadati</taxon>
        <taxon>Pseudomonadota</taxon>
        <taxon>Betaproteobacteria</taxon>
        <taxon>Burkholderiales</taxon>
        <taxon>Alcaligenaceae</taxon>
        <taxon>Orrella</taxon>
    </lineage>
</organism>
<accession>A0A2R4XHC6</accession>
<proteinExistence type="predicted"/>
<feature type="compositionally biased region" description="Polar residues" evidence="1">
    <location>
        <begin position="70"/>
        <end position="97"/>
    </location>
</feature>
<evidence type="ECO:0000313" key="3">
    <source>
        <dbReference type="Proteomes" id="UP000244571"/>
    </source>
</evidence>
<gene>
    <name evidence="2" type="ORF">DBV39_04710</name>
</gene>
<name>A0A2R4XHC6_9BURK</name>
<dbReference type="AlphaFoldDB" id="A0A2R4XHC6"/>
<reference evidence="2 3" key="1">
    <citation type="submission" date="2018-04" db="EMBL/GenBank/DDBJ databases">
        <title>Bordetella sp. HZ20 isolated from seawater.</title>
        <authorList>
            <person name="Sun C."/>
        </authorList>
    </citation>
    <scope>NUCLEOTIDE SEQUENCE [LARGE SCALE GENOMIC DNA]</scope>
    <source>
        <strain evidence="2 3">HZ20</strain>
    </source>
</reference>
<keyword evidence="3" id="KW-1185">Reference proteome</keyword>
<dbReference type="RefSeq" id="WP_108620558.1">
    <property type="nucleotide sequence ID" value="NZ_CP028901.1"/>
</dbReference>
<feature type="region of interest" description="Disordered" evidence="1">
    <location>
        <begin position="62"/>
        <end position="112"/>
    </location>
</feature>
<evidence type="ECO:0000313" key="2">
    <source>
        <dbReference type="EMBL" id="AWB33129.1"/>
    </source>
</evidence>